<evidence type="ECO:0000313" key="3">
    <source>
        <dbReference type="EMBL" id="MFD2567871.1"/>
    </source>
</evidence>
<gene>
    <name evidence="3" type="ORF">ACFSRZ_10845</name>
</gene>
<sequence length="108" mass="12731">MEKLKERWGITSNFQIILILIVFAINGSFAAWVAEPITNFFGITKGSVSGWIYWPIRLLLVFPVYQLTLPIVGFLFGQFRFFWNFEKKFLKRVGFGFLFKKEEESHEV</sequence>
<dbReference type="InterPro" id="IPR046714">
    <property type="entry name" value="DUF6787"/>
</dbReference>
<feature type="transmembrane region" description="Helical" evidence="1">
    <location>
        <begin position="12"/>
        <end position="34"/>
    </location>
</feature>
<feature type="domain" description="DUF6787" evidence="2">
    <location>
        <begin position="18"/>
        <end position="97"/>
    </location>
</feature>
<keyword evidence="1" id="KW-0812">Transmembrane</keyword>
<evidence type="ECO:0000256" key="1">
    <source>
        <dbReference type="SAM" id="Phobius"/>
    </source>
</evidence>
<accession>A0ABW5LUG1</accession>
<keyword evidence="1" id="KW-1133">Transmembrane helix</keyword>
<keyword evidence="1" id="KW-0472">Membrane</keyword>
<keyword evidence="4" id="KW-1185">Reference proteome</keyword>
<proteinExistence type="predicted"/>
<evidence type="ECO:0000259" key="2">
    <source>
        <dbReference type="Pfam" id="PF20584"/>
    </source>
</evidence>
<dbReference type="EMBL" id="JBHULH010000004">
    <property type="protein sequence ID" value="MFD2567871.1"/>
    <property type="molecule type" value="Genomic_DNA"/>
</dbReference>
<evidence type="ECO:0000313" key="4">
    <source>
        <dbReference type="Proteomes" id="UP001597508"/>
    </source>
</evidence>
<name>A0ABW5LUG1_9FLAO</name>
<organism evidence="3 4">
    <name type="scientific">Pseudotenacibaculum haliotis</name>
    <dbReference type="NCBI Taxonomy" id="1862138"/>
    <lineage>
        <taxon>Bacteria</taxon>
        <taxon>Pseudomonadati</taxon>
        <taxon>Bacteroidota</taxon>
        <taxon>Flavobacteriia</taxon>
        <taxon>Flavobacteriales</taxon>
        <taxon>Flavobacteriaceae</taxon>
        <taxon>Pseudotenacibaculum</taxon>
    </lineage>
</organism>
<comment type="caution">
    <text evidence="3">The sequence shown here is derived from an EMBL/GenBank/DDBJ whole genome shotgun (WGS) entry which is preliminary data.</text>
</comment>
<feature type="transmembrane region" description="Helical" evidence="1">
    <location>
        <begin position="54"/>
        <end position="83"/>
    </location>
</feature>
<dbReference type="RefSeq" id="WP_379666576.1">
    <property type="nucleotide sequence ID" value="NZ_JBHULH010000004.1"/>
</dbReference>
<protein>
    <submittedName>
        <fullName evidence="3">DUF6787 family protein</fullName>
    </submittedName>
</protein>
<dbReference type="Pfam" id="PF20584">
    <property type="entry name" value="DUF6787"/>
    <property type="match status" value="1"/>
</dbReference>
<reference evidence="4" key="1">
    <citation type="journal article" date="2019" name="Int. J. Syst. Evol. Microbiol.">
        <title>The Global Catalogue of Microorganisms (GCM) 10K type strain sequencing project: providing services to taxonomists for standard genome sequencing and annotation.</title>
        <authorList>
            <consortium name="The Broad Institute Genomics Platform"/>
            <consortium name="The Broad Institute Genome Sequencing Center for Infectious Disease"/>
            <person name="Wu L."/>
            <person name="Ma J."/>
        </authorList>
    </citation>
    <scope>NUCLEOTIDE SEQUENCE [LARGE SCALE GENOMIC DNA]</scope>
    <source>
        <strain evidence="4">KCTC 52127</strain>
    </source>
</reference>
<dbReference type="Proteomes" id="UP001597508">
    <property type="component" value="Unassembled WGS sequence"/>
</dbReference>